<dbReference type="AlphaFoldDB" id="A0A2P6RW78"/>
<dbReference type="GO" id="GO:0005634">
    <property type="term" value="C:nucleus"/>
    <property type="evidence" value="ECO:0007669"/>
    <property type="project" value="UniProtKB-SubCell"/>
</dbReference>
<evidence type="ECO:0000256" key="2">
    <source>
        <dbReference type="ARBA" id="ARBA00009947"/>
    </source>
</evidence>
<name>A0A2P6RW78_ROSCH</name>
<dbReference type="STRING" id="74649.A0A2P6RW78"/>
<dbReference type="PANTHER" id="PTHR11875">
    <property type="entry name" value="TESTIS-SPECIFIC Y-ENCODED PROTEIN"/>
    <property type="match status" value="1"/>
</dbReference>
<dbReference type="OMA" id="INCCRIG"/>
<proteinExistence type="inferred from homology"/>
<comment type="caution">
    <text evidence="7">The sequence shown here is derived from an EMBL/GenBank/DDBJ whole genome shotgun (WGS) entry which is preliminary data.</text>
</comment>
<dbReference type="GO" id="GO:0006334">
    <property type="term" value="P:nucleosome assembly"/>
    <property type="evidence" value="ECO:0007669"/>
    <property type="project" value="InterPro"/>
</dbReference>
<comment type="subcellular location">
    <subcellularLocation>
        <location evidence="1">Nucleus</location>
    </subcellularLocation>
</comment>
<sequence>MINYRDKLERSVSLIPAAAALSAEDRAALVKALETLVGQHSNKLESPELKKRIEALTEIQRQLKDLETKFFEERAALKAKQKRFQEEGHDFRLYTLKNNEVLAKEITEHDEEAFKYLSDINCCRIGSSNGFKMEFIFNPNPYFENSVLKKTYHMTNDNKPILEKAIGTEIKWYPGKIFAENCRSFFNFFQPLQAADVQSQMHRSYGIFSTIRDKIIPQWHQVNGKKNSHNSYNYGGHQEPLEIIFLGERAVLEGKYQKLYEPLYEKRYEIVNGITEVQETKSETAVDQEGGKATEEKGVPYFWVTAMKNDEVLGQKVTKSDDGALKYLKEIKWCRIDNSKGFKLEFFFDPNPYFKNTVLTKAYHMSSDSQMLEKTTGTNINWHPGKSLTPSLLKKPRKRSKNAEFLTKQQSFFNFFHTPEYPGFPWDSSTYTHHDNFQKIEDQFEVQRDLDYEVGKTIRDRVIPHAVSLFTGEAVERGTYFEDLDDDDDLNDDDYYSDDDDEEGEAVEQDTKFRLFDNDYDAEEEDEFEEDP</sequence>
<keyword evidence="3" id="KW-0143">Chaperone</keyword>
<gene>
    <name evidence="7" type="ORF">RchiOBHm_Chr2g0136101</name>
</gene>
<protein>
    <submittedName>
        <fullName evidence="7">Putative nucleosome assembly protein (NAP)</fullName>
    </submittedName>
</protein>
<dbReference type="Gene3D" id="3.30.1120.90">
    <property type="entry name" value="Nucleosome assembly protein"/>
    <property type="match status" value="2"/>
</dbReference>
<evidence type="ECO:0000313" key="7">
    <source>
        <dbReference type="EMBL" id="PRQ50692.1"/>
    </source>
</evidence>
<dbReference type="GO" id="GO:0000724">
    <property type="term" value="P:double-strand break repair via homologous recombination"/>
    <property type="evidence" value="ECO:0007669"/>
    <property type="project" value="UniProtKB-ARBA"/>
</dbReference>
<reference evidence="7 8" key="1">
    <citation type="journal article" date="2018" name="Nat. Genet.">
        <title>The Rosa genome provides new insights in the design of modern roses.</title>
        <authorList>
            <person name="Bendahmane M."/>
        </authorList>
    </citation>
    <scope>NUCLEOTIDE SEQUENCE [LARGE SCALE GENOMIC DNA]</scope>
    <source>
        <strain evidence="8">cv. Old Blush</strain>
    </source>
</reference>
<dbReference type="EMBL" id="PDCK01000040">
    <property type="protein sequence ID" value="PRQ50692.1"/>
    <property type="molecule type" value="Genomic_DNA"/>
</dbReference>
<keyword evidence="8" id="KW-1185">Reference proteome</keyword>
<evidence type="ECO:0000256" key="5">
    <source>
        <dbReference type="RuleBase" id="RU003876"/>
    </source>
</evidence>
<dbReference type="OrthoDB" id="27325at2759"/>
<comment type="similarity">
    <text evidence="2 5">Belongs to the nucleosome assembly protein (NAP) family.</text>
</comment>
<feature type="compositionally biased region" description="Acidic residues" evidence="6">
    <location>
        <begin position="518"/>
        <end position="532"/>
    </location>
</feature>
<dbReference type="InterPro" id="IPR037231">
    <property type="entry name" value="NAP-like_sf"/>
</dbReference>
<keyword evidence="4" id="KW-0539">Nucleus</keyword>
<dbReference type="SUPFAM" id="SSF143113">
    <property type="entry name" value="NAP-like"/>
    <property type="match status" value="2"/>
</dbReference>
<dbReference type="Pfam" id="PF00956">
    <property type="entry name" value="NAP"/>
    <property type="match status" value="2"/>
</dbReference>
<feature type="compositionally biased region" description="Acidic residues" evidence="6">
    <location>
        <begin position="482"/>
        <end position="508"/>
    </location>
</feature>
<evidence type="ECO:0000256" key="3">
    <source>
        <dbReference type="ARBA" id="ARBA00023186"/>
    </source>
</evidence>
<accession>A0A2P6RW78</accession>
<feature type="region of interest" description="Disordered" evidence="6">
    <location>
        <begin position="481"/>
        <end position="532"/>
    </location>
</feature>
<evidence type="ECO:0000256" key="6">
    <source>
        <dbReference type="SAM" id="MobiDB-lite"/>
    </source>
</evidence>
<organism evidence="7 8">
    <name type="scientific">Rosa chinensis</name>
    <name type="common">China rose</name>
    <dbReference type="NCBI Taxonomy" id="74649"/>
    <lineage>
        <taxon>Eukaryota</taxon>
        <taxon>Viridiplantae</taxon>
        <taxon>Streptophyta</taxon>
        <taxon>Embryophyta</taxon>
        <taxon>Tracheophyta</taxon>
        <taxon>Spermatophyta</taxon>
        <taxon>Magnoliopsida</taxon>
        <taxon>eudicotyledons</taxon>
        <taxon>Gunneridae</taxon>
        <taxon>Pentapetalae</taxon>
        <taxon>rosids</taxon>
        <taxon>fabids</taxon>
        <taxon>Rosales</taxon>
        <taxon>Rosaceae</taxon>
        <taxon>Rosoideae</taxon>
        <taxon>Rosoideae incertae sedis</taxon>
        <taxon>Rosa</taxon>
    </lineage>
</organism>
<dbReference type="Gene3D" id="1.20.5.1500">
    <property type="match status" value="2"/>
</dbReference>
<dbReference type="InterPro" id="IPR002164">
    <property type="entry name" value="NAP_family"/>
</dbReference>
<evidence type="ECO:0000313" key="8">
    <source>
        <dbReference type="Proteomes" id="UP000238479"/>
    </source>
</evidence>
<dbReference type="GO" id="GO:0042393">
    <property type="term" value="F:histone binding"/>
    <property type="evidence" value="ECO:0007669"/>
    <property type="project" value="UniProtKB-ARBA"/>
</dbReference>
<evidence type="ECO:0000256" key="1">
    <source>
        <dbReference type="ARBA" id="ARBA00004123"/>
    </source>
</evidence>
<dbReference type="FunFam" id="3.30.1120.90:FF:000005">
    <property type="entry name" value="Nucleosome assembly protein11"/>
    <property type="match status" value="1"/>
</dbReference>
<evidence type="ECO:0000256" key="4">
    <source>
        <dbReference type="ARBA" id="ARBA00023242"/>
    </source>
</evidence>
<dbReference type="Proteomes" id="UP000238479">
    <property type="component" value="Chromosome 2"/>
</dbReference>
<dbReference type="Gramene" id="PRQ50692">
    <property type="protein sequence ID" value="PRQ50692"/>
    <property type="gene ID" value="RchiOBHm_Chr2g0136101"/>
</dbReference>